<name>A0A377IUC8_AVIPA</name>
<organism evidence="1 2">
    <name type="scientific">Avibacterium paragallinarum</name>
    <name type="common">Haemophilus gallinarum</name>
    <dbReference type="NCBI Taxonomy" id="728"/>
    <lineage>
        <taxon>Bacteria</taxon>
        <taxon>Pseudomonadati</taxon>
        <taxon>Pseudomonadota</taxon>
        <taxon>Gammaproteobacteria</taxon>
        <taxon>Pasteurellales</taxon>
        <taxon>Pasteurellaceae</taxon>
        <taxon>Avibacterium</taxon>
    </lineage>
</organism>
<dbReference type="EMBL" id="UGHK01000003">
    <property type="protein sequence ID" value="STO91906.1"/>
    <property type="molecule type" value="Genomic_DNA"/>
</dbReference>
<accession>A0A377IUC8</accession>
<gene>
    <name evidence="1" type="ORF">NCTC11296_03036</name>
</gene>
<sequence>MLLQANIGGFQGRPATVLAVLDENEQRLYIDRAIALRKERAKNEHGEMAGLITNQPQKDFDYSFSEKDFRQAFQDFRFYHNSSRLTFGQLAKQAIPAVEIDKITENGTNFAIYGEITNEQFAVIALCFFAKKTTQMQDSLNAFEHYSDFNEWITI</sequence>
<protein>
    <submittedName>
        <fullName evidence="1">Uncharacterized protein</fullName>
    </submittedName>
</protein>
<dbReference type="RefSeq" id="WP_017807177.1">
    <property type="nucleotide sequence ID" value="NZ_PQVK01000006.1"/>
</dbReference>
<evidence type="ECO:0000313" key="1">
    <source>
        <dbReference type="EMBL" id="STO91906.1"/>
    </source>
</evidence>
<reference evidence="1 2" key="1">
    <citation type="submission" date="2018-06" db="EMBL/GenBank/DDBJ databases">
        <authorList>
            <consortium name="Pathogen Informatics"/>
            <person name="Doyle S."/>
        </authorList>
    </citation>
    <scope>NUCLEOTIDE SEQUENCE [LARGE SCALE GENOMIC DNA]</scope>
    <source>
        <strain evidence="1 2">NCTC11296</strain>
    </source>
</reference>
<dbReference type="AlphaFoldDB" id="A0A377IUC8"/>
<evidence type="ECO:0000313" key="2">
    <source>
        <dbReference type="Proteomes" id="UP000254465"/>
    </source>
</evidence>
<dbReference type="Proteomes" id="UP000254465">
    <property type="component" value="Unassembled WGS sequence"/>
</dbReference>
<proteinExistence type="predicted"/>